<dbReference type="GO" id="GO:0005886">
    <property type="term" value="C:plasma membrane"/>
    <property type="evidence" value="ECO:0007669"/>
    <property type="project" value="TreeGrafter"/>
</dbReference>
<dbReference type="Proteomes" id="UP000023541">
    <property type="component" value="Unassembled WGS sequence"/>
</dbReference>
<dbReference type="InterPro" id="IPR006696">
    <property type="entry name" value="DUF423"/>
</dbReference>
<protein>
    <submittedName>
        <fullName evidence="7">Membrane protein</fullName>
    </submittedName>
</protein>
<proteinExistence type="inferred from homology"/>
<keyword evidence="4 6" id="KW-1133">Transmembrane helix</keyword>
<comment type="similarity">
    <text evidence="2">Belongs to the UPF0382 family.</text>
</comment>
<evidence type="ECO:0000256" key="1">
    <source>
        <dbReference type="ARBA" id="ARBA00004141"/>
    </source>
</evidence>
<dbReference type="PANTHER" id="PTHR43461:SF1">
    <property type="entry name" value="TRANSMEMBRANE PROTEIN 256"/>
    <property type="match status" value="1"/>
</dbReference>
<sequence>MNKISANKTILITGAIMGLLAVLLGAFGAHGLKKLVDPESINSFTTGVRYQMYHAIVCIILGNMSVLQEVTRKRIFYFFMGGITLFSGSIYLLVIDEILGISLSSIGFITPLGGLLLILGWIFFVISLVKIK</sequence>
<feature type="transmembrane region" description="Helical" evidence="6">
    <location>
        <begin position="75"/>
        <end position="94"/>
    </location>
</feature>
<dbReference type="RefSeq" id="WP_034239657.1">
    <property type="nucleotide sequence ID" value="NZ_AQRA01000002.1"/>
</dbReference>
<dbReference type="EMBL" id="AQRA01000002">
    <property type="protein sequence ID" value="EZH74823.1"/>
    <property type="molecule type" value="Genomic_DNA"/>
</dbReference>
<keyword evidence="3 6" id="KW-0812">Transmembrane</keyword>
<evidence type="ECO:0000256" key="3">
    <source>
        <dbReference type="ARBA" id="ARBA00022692"/>
    </source>
</evidence>
<comment type="subcellular location">
    <subcellularLocation>
        <location evidence="1">Membrane</location>
        <topology evidence="1">Multi-pass membrane protein</topology>
    </subcellularLocation>
</comment>
<reference evidence="7 8" key="1">
    <citation type="submission" date="2014-04" db="EMBL/GenBank/DDBJ databases">
        <title>Aquimarina sp. 22II-S11-z7 Genome Sequencing.</title>
        <authorList>
            <person name="Lai Q."/>
        </authorList>
    </citation>
    <scope>NUCLEOTIDE SEQUENCE [LARGE SCALE GENOMIC DNA]</scope>
    <source>
        <strain evidence="7 8">22II-S11-z7</strain>
    </source>
</reference>
<evidence type="ECO:0000256" key="6">
    <source>
        <dbReference type="SAM" id="Phobius"/>
    </source>
</evidence>
<organism evidence="7 8">
    <name type="scientific">Aquimarina atlantica</name>
    <dbReference type="NCBI Taxonomy" id="1317122"/>
    <lineage>
        <taxon>Bacteria</taxon>
        <taxon>Pseudomonadati</taxon>
        <taxon>Bacteroidota</taxon>
        <taxon>Flavobacteriia</taxon>
        <taxon>Flavobacteriales</taxon>
        <taxon>Flavobacteriaceae</taxon>
        <taxon>Aquimarina</taxon>
    </lineage>
</organism>
<gene>
    <name evidence="7" type="ORF">ATO12_08780</name>
</gene>
<dbReference type="STRING" id="1317122.ATO12_08780"/>
<keyword evidence="8" id="KW-1185">Reference proteome</keyword>
<evidence type="ECO:0000256" key="2">
    <source>
        <dbReference type="ARBA" id="ARBA00009694"/>
    </source>
</evidence>
<evidence type="ECO:0000256" key="5">
    <source>
        <dbReference type="ARBA" id="ARBA00023136"/>
    </source>
</evidence>
<evidence type="ECO:0000313" key="8">
    <source>
        <dbReference type="Proteomes" id="UP000023541"/>
    </source>
</evidence>
<feature type="transmembrane region" description="Helical" evidence="6">
    <location>
        <begin position="106"/>
        <end position="129"/>
    </location>
</feature>
<dbReference type="Pfam" id="PF04241">
    <property type="entry name" value="DUF423"/>
    <property type="match status" value="1"/>
</dbReference>
<evidence type="ECO:0000313" key="7">
    <source>
        <dbReference type="EMBL" id="EZH74823.1"/>
    </source>
</evidence>
<comment type="caution">
    <text evidence="7">The sequence shown here is derived from an EMBL/GenBank/DDBJ whole genome shotgun (WGS) entry which is preliminary data.</text>
</comment>
<keyword evidence="5 6" id="KW-0472">Membrane</keyword>
<name>A0A023BYT9_9FLAO</name>
<evidence type="ECO:0000256" key="4">
    <source>
        <dbReference type="ARBA" id="ARBA00022989"/>
    </source>
</evidence>
<dbReference type="OrthoDB" id="9802121at2"/>
<accession>A0A023BYT9</accession>
<dbReference type="PANTHER" id="PTHR43461">
    <property type="entry name" value="TRANSMEMBRANE PROTEIN 256"/>
    <property type="match status" value="1"/>
</dbReference>
<dbReference type="AlphaFoldDB" id="A0A023BYT9"/>
<dbReference type="eggNOG" id="COG2363">
    <property type="taxonomic scope" value="Bacteria"/>
</dbReference>
<feature type="transmembrane region" description="Helical" evidence="6">
    <location>
        <begin position="52"/>
        <end position="68"/>
    </location>
</feature>